<evidence type="ECO:0000313" key="1">
    <source>
        <dbReference type="EMBL" id="PGH30142.1"/>
    </source>
</evidence>
<evidence type="ECO:0000313" key="2">
    <source>
        <dbReference type="Proteomes" id="UP000226031"/>
    </source>
</evidence>
<accession>A0A2B7ZAV3</accession>
<name>A0A2B7ZAV3_9EURO</name>
<organism evidence="1 2">
    <name type="scientific">[Emmonsia] crescens</name>
    <dbReference type="NCBI Taxonomy" id="73230"/>
    <lineage>
        <taxon>Eukaryota</taxon>
        <taxon>Fungi</taxon>
        <taxon>Dikarya</taxon>
        <taxon>Ascomycota</taxon>
        <taxon>Pezizomycotina</taxon>
        <taxon>Eurotiomycetes</taxon>
        <taxon>Eurotiomycetidae</taxon>
        <taxon>Onygenales</taxon>
        <taxon>Ajellomycetaceae</taxon>
        <taxon>Emergomyces</taxon>
    </lineage>
</organism>
<comment type="caution">
    <text evidence="1">The sequence shown here is derived from an EMBL/GenBank/DDBJ whole genome shotgun (WGS) entry which is preliminary data.</text>
</comment>
<dbReference type="EMBL" id="PDND01000190">
    <property type="protein sequence ID" value="PGH30142.1"/>
    <property type="molecule type" value="Genomic_DNA"/>
</dbReference>
<gene>
    <name evidence="1" type="ORF">GX50_07119</name>
</gene>
<feature type="non-terminal residue" evidence="1">
    <location>
        <position position="1"/>
    </location>
</feature>
<dbReference type="Proteomes" id="UP000226031">
    <property type="component" value="Unassembled WGS sequence"/>
</dbReference>
<reference evidence="1 2" key="1">
    <citation type="submission" date="2017-10" db="EMBL/GenBank/DDBJ databases">
        <title>Comparative genomics in systemic dimorphic fungi from Ajellomycetaceae.</title>
        <authorList>
            <person name="Munoz J.F."/>
            <person name="Mcewen J.G."/>
            <person name="Clay O.K."/>
            <person name="Cuomo C.A."/>
        </authorList>
    </citation>
    <scope>NUCLEOTIDE SEQUENCE [LARGE SCALE GENOMIC DNA]</scope>
    <source>
        <strain evidence="1 2">UAMH4076</strain>
    </source>
</reference>
<sequence>GPGGMVGINAKSIVEISTKGSEEVLKLGIKLVDQAGTQHQIDQILQHRTEPDNLLNLARNKNLSPAARKRILQNASAGPAALHDQGILHSGKLIIEL</sequence>
<proteinExistence type="predicted"/>
<dbReference type="AlphaFoldDB" id="A0A2B7ZAV3"/>
<keyword evidence="2" id="KW-1185">Reference proteome</keyword>
<protein>
    <submittedName>
        <fullName evidence="1">Uncharacterized protein</fullName>
    </submittedName>
</protein>